<reference evidence="1 2" key="1">
    <citation type="submission" date="2024-03" db="EMBL/GenBank/DDBJ databases">
        <title>Aureococcus anophagefferens CCMP1851 and Kratosvirus quantuckense: Draft genome of a second virus-susceptible host strain in the model system.</title>
        <authorList>
            <person name="Chase E."/>
            <person name="Truchon A.R."/>
            <person name="Schepens W."/>
            <person name="Wilhelm S.W."/>
        </authorList>
    </citation>
    <scope>NUCLEOTIDE SEQUENCE [LARGE SCALE GENOMIC DNA]</scope>
    <source>
        <strain evidence="1 2">CCMP1851</strain>
    </source>
</reference>
<name>A0ABR1FZE1_AURAN</name>
<protein>
    <submittedName>
        <fullName evidence="1">Uncharacterized protein</fullName>
    </submittedName>
</protein>
<dbReference type="Proteomes" id="UP001363151">
    <property type="component" value="Unassembled WGS sequence"/>
</dbReference>
<proteinExistence type="predicted"/>
<gene>
    <name evidence="1" type="ORF">SO694_00170030</name>
</gene>
<evidence type="ECO:0000313" key="2">
    <source>
        <dbReference type="Proteomes" id="UP001363151"/>
    </source>
</evidence>
<accession>A0ABR1FZE1</accession>
<organism evidence="1 2">
    <name type="scientific">Aureococcus anophagefferens</name>
    <name type="common">Harmful bloom alga</name>
    <dbReference type="NCBI Taxonomy" id="44056"/>
    <lineage>
        <taxon>Eukaryota</taxon>
        <taxon>Sar</taxon>
        <taxon>Stramenopiles</taxon>
        <taxon>Ochrophyta</taxon>
        <taxon>Pelagophyceae</taxon>
        <taxon>Pelagomonadales</taxon>
        <taxon>Pelagomonadaceae</taxon>
        <taxon>Aureococcus</taxon>
    </lineage>
</organism>
<evidence type="ECO:0000313" key="1">
    <source>
        <dbReference type="EMBL" id="KAK7241581.1"/>
    </source>
</evidence>
<keyword evidence="2" id="KW-1185">Reference proteome</keyword>
<sequence>MLAAKREQLLADEGRALDAVAARRLAADPTDERVVGAVALVKGFARMEQQLRSRETMRDVLRAATLGDHAVDGCFSELARDGRLDGPLKRYVDDLIAQQAPKGGGALLDRVLEIVRDRIKAEDQMRGNDELRCLAAALRCADDAATLAFLQDQLATSLDFAARFDAYVADAALFLESSGAATSADEARLDRVRAIRDFVVEIRRGMPV</sequence>
<dbReference type="EMBL" id="JBBJCI010000178">
    <property type="protein sequence ID" value="KAK7241581.1"/>
    <property type="molecule type" value="Genomic_DNA"/>
</dbReference>
<comment type="caution">
    <text evidence="1">The sequence shown here is derived from an EMBL/GenBank/DDBJ whole genome shotgun (WGS) entry which is preliminary data.</text>
</comment>